<dbReference type="CDD" id="cd14007">
    <property type="entry name" value="STKc_Aurora"/>
    <property type="match status" value="1"/>
</dbReference>
<keyword evidence="3 6" id="KW-0547">Nucleotide-binding</keyword>
<name>A0ABR3ATU7_PHYBL</name>
<evidence type="ECO:0000256" key="8">
    <source>
        <dbReference type="RuleBase" id="RU367134"/>
    </source>
</evidence>
<organism evidence="11 12">
    <name type="scientific">Phycomyces blakesleeanus</name>
    <dbReference type="NCBI Taxonomy" id="4837"/>
    <lineage>
        <taxon>Eukaryota</taxon>
        <taxon>Fungi</taxon>
        <taxon>Fungi incertae sedis</taxon>
        <taxon>Mucoromycota</taxon>
        <taxon>Mucoromycotina</taxon>
        <taxon>Mucoromycetes</taxon>
        <taxon>Mucorales</taxon>
        <taxon>Phycomycetaceae</taxon>
        <taxon>Phycomyces</taxon>
    </lineage>
</organism>
<feature type="compositionally biased region" description="Polar residues" evidence="9">
    <location>
        <begin position="80"/>
        <end position="91"/>
    </location>
</feature>
<evidence type="ECO:0000256" key="1">
    <source>
        <dbReference type="ARBA" id="ARBA00022527"/>
    </source>
</evidence>
<accession>A0ABR3ATU7</accession>
<dbReference type="InterPro" id="IPR011009">
    <property type="entry name" value="Kinase-like_dom_sf"/>
</dbReference>
<dbReference type="Proteomes" id="UP001448207">
    <property type="component" value="Unassembled WGS sequence"/>
</dbReference>
<dbReference type="EMBL" id="JBCLYO010000019">
    <property type="protein sequence ID" value="KAL0080857.1"/>
    <property type="molecule type" value="Genomic_DNA"/>
</dbReference>
<evidence type="ECO:0000256" key="2">
    <source>
        <dbReference type="ARBA" id="ARBA00022679"/>
    </source>
</evidence>
<evidence type="ECO:0000313" key="11">
    <source>
        <dbReference type="EMBL" id="KAL0080857.1"/>
    </source>
</evidence>
<evidence type="ECO:0000313" key="12">
    <source>
        <dbReference type="Proteomes" id="UP001448207"/>
    </source>
</evidence>
<keyword evidence="12" id="KW-1185">Reference proteome</keyword>
<feature type="compositionally biased region" description="Low complexity" evidence="9">
    <location>
        <begin position="92"/>
        <end position="111"/>
    </location>
</feature>
<dbReference type="InterPro" id="IPR030616">
    <property type="entry name" value="Aur-like"/>
</dbReference>
<gene>
    <name evidence="11" type="ORF">J3Q64DRAFT_1838093</name>
</gene>
<dbReference type="SMART" id="SM00220">
    <property type="entry name" value="S_TKc"/>
    <property type="match status" value="1"/>
</dbReference>
<dbReference type="PROSITE" id="PS50011">
    <property type="entry name" value="PROTEIN_KINASE_DOM"/>
    <property type="match status" value="1"/>
</dbReference>
<dbReference type="EC" id="2.7.11.1" evidence="8"/>
<keyword evidence="5 6" id="KW-0067">ATP-binding</keyword>
<reference evidence="11 12" key="1">
    <citation type="submission" date="2024-04" db="EMBL/GenBank/DDBJ databases">
        <title>Symmetric and asymmetric DNA N6-adenine methylation regulates different biological responses in Mucorales.</title>
        <authorList>
            <consortium name="Lawrence Berkeley National Laboratory"/>
            <person name="Lax C."/>
            <person name="Mondo S.J."/>
            <person name="Osorio-Concepcion M."/>
            <person name="Muszewska A."/>
            <person name="Corrochano-Luque M."/>
            <person name="Gutierrez G."/>
            <person name="Riley R."/>
            <person name="Lipzen A."/>
            <person name="Guo J."/>
            <person name="Hundley H."/>
            <person name="Amirebrahimi M."/>
            <person name="Ng V."/>
            <person name="Lorenzo-Gutierrez D."/>
            <person name="Binder U."/>
            <person name="Yang J."/>
            <person name="Song Y."/>
            <person name="Canovas D."/>
            <person name="Navarro E."/>
            <person name="Freitag M."/>
            <person name="Gabaldon T."/>
            <person name="Grigoriev I.V."/>
            <person name="Corrochano L.M."/>
            <person name="Nicolas F.E."/>
            <person name="Garre V."/>
        </authorList>
    </citation>
    <scope>NUCLEOTIDE SEQUENCE [LARGE SCALE GENOMIC DNA]</scope>
    <source>
        <strain evidence="11 12">L51</strain>
    </source>
</reference>
<evidence type="ECO:0000256" key="5">
    <source>
        <dbReference type="ARBA" id="ARBA00022840"/>
    </source>
</evidence>
<feature type="compositionally biased region" description="Low complexity" evidence="9">
    <location>
        <begin position="12"/>
        <end position="55"/>
    </location>
</feature>
<feature type="region of interest" description="Disordered" evidence="9">
    <location>
        <begin position="1"/>
        <end position="140"/>
    </location>
</feature>
<dbReference type="InterPro" id="IPR008271">
    <property type="entry name" value="Ser/Thr_kinase_AS"/>
</dbReference>
<comment type="catalytic activity">
    <reaction evidence="8">
        <text>L-threonyl-[protein] + ATP = O-phospho-L-threonyl-[protein] + ADP + H(+)</text>
        <dbReference type="Rhea" id="RHEA:46608"/>
        <dbReference type="Rhea" id="RHEA-COMP:11060"/>
        <dbReference type="Rhea" id="RHEA-COMP:11605"/>
        <dbReference type="ChEBI" id="CHEBI:15378"/>
        <dbReference type="ChEBI" id="CHEBI:30013"/>
        <dbReference type="ChEBI" id="CHEBI:30616"/>
        <dbReference type="ChEBI" id="CHEBI:61977"/>
        <dbReference type="ChEBI" id="CHEBI:456216"/>
        <dbReference type="EC" id="2.7.11.1"/>
    </reaction>
</comment>
<dbReference type="PANTHER" id="PTHR24350">
    <property type="entry name" value="SERINE/THREONINE-PROTEIN KINASE IAL-RELATED"/>
    <property type="match status" value="1"/>
</dbReference>
<keyword evidence="4 8" id="KW-0418">Kinase</keyword>
<keyword evidence="1 7" id="KW-0723">Serine/threonine-protein kinase</keyword>
<feature type="domain" description="Protein kinase" evidence="10">
    <location>
        <begin position="149"/>
        <end position="402"/>
    </location>
</feature>
<comment type="caution">
    <text evidence="11">The sequence shown here is derived from an EMBL/GenBank/DDBJ whole genome shotgun (WGS) entry which is preliminary data.</text>
</comment>
<evidence type="ECO:0000256" key="7">
    <source>
        <dbReference type="RuleBase" id="RU000304"/>
    </source>
</evidence>
<evidence type="ECO:0000259" key="10">
    <source>
        <dbReference type="PROSITE" id="PS50011"/>
    </source>
</evidence>
<comment type="similarity">
    <text evidence="8">Belongs to the protein kinase superfamily. Ser/Thr protein kinase family. Aurora subfamily.</text>
</comment>
<dbReference type="PROSITE" id="PS00107">
    <property type="entry name" value="PROTEIN_KINASE_ATP"/>
    <property type="match status" value="1"/>
</dbReference>
<feature type="binding site" evidence="6">
    <location>
        <position position="178"/>
    </location>
    <ligand>
        <name>ATP</name>
        <dbReference type="ChEBI" id="CHEBI:30616"/>
    </ligand>
</feature>
<proteinExistence type="inferred from homology"/>
<evidence type="ECO:0000256" key="3">
    <source>
        <dbReference type="ARBA" id="ARBA00022741"/>
    </source>
</evidence>
<evidence type="ECO:0000256" key="6">
    <source>
        <dbReference type="PROSITE-ProRule" id="PRU10141"/>
    </source>
</evidence>
<protein>
    <recommendedName>
        <fullName evidence="8">Aurora kinase</fullName>
        <ecNumber evidence="8">2.7.11.1</ecNumber>
    </recommendedName>
</protein>
<dbReference type="PROSITE" id="PS00108">
    <property type="entry name" value="PROTEIN_KINASE_ST"/>
    <property type="match status" value="1"/>
</dbReference>
<evidence type="ECO:0000256" key="9">
    <source>
        <dbReference type="SAM" id="MobiDB-lite"/>
    </source>
</evidence>
<comment type="catalytic activity">
    <reaction evidence="8">
        <text>L-seryl-[protein] + ATP = O-phospho-L-seryl-[protein] + ADP + H(+)</text>
        <dbReference type="Rhea" id="RHEA:17989"/>
        <dbReference type="Rhea" id="RHEA-COMP:9863"/>
        <dbReference type="Rhea" id="RHEA-COMP:11604"/>
        <dbReference type="ChEBI" id="CHEBI:15378"/>
        <dbReference type="ChEBI" id="CHEBI:29999"/>
        <dbReference type="ChEBI" id="CHEBI:30616"/>
        <dbReference type="ChEBI" id="CHEBI:83421"/>
        <dbReference type="ChEBI" id="CHEBI:456216"/>
        <dbReference type="EC" id="2.7.11.1"/>
    </reaction>
</comment>
<dbReference type="SUPFAM" id="SSF56112">
    <property type="entry name" value="Protein kinase-like (PK-like)"/>
    <property type="match status" value="1"/>
</dbReference>
<keyword evidence="2 8" id="KW-0808">Transferase</keyword>
<dbReference type="InterPro" id="IPR017441">
    <property type="entry name" value="Protein_kinase_ATP_BS"/>
</dbReference>
<evidence type="ECO:0000256" key="4">
    <source>
        <dbReference type="ARBA" id="ARBA00022777"/>
    </source>
</evidence>
<sequence>MTIDRLRSPWQSTTKATTTTTTTTTIPTRTSRPTKNPNSYLSSSKTTLKTPLSTPALPPLPLNRVSQPPMDTKLTRSRTHQPQSKKLSTQRSSDGTSKESISSSSSSSSSSTLNKPAETPRTYRKRPLSDQPKTTRNPPELKQWCLDDFEIGKALGKGKFGHVFLAREKRSGYIVALKVLYKKELAKNGVEKQLQREVEIQSTLRHPNILRLYGYFHDETRAFLILELAAKGELYKELQRQTMFPEAVASKYISQMANALIYLHSKRIIHRDIKPENLMLGIKGELKMGDFGWSVKTGVTESRRSTLCGTLDYLPPEMVEGRSHNENVDLWSLGILLYEMICGKPPFEDEQSHDVTYRRIVKVDIQMPAFVSKDAADLIKRLLQYKPSDRLPLRQIPNHPFITKYARPTKPKEQYHS</sequence>
<dbReference type="Gene3D" id="1.10.510.10">
    <property type="entry name" value="Transferase(Phosphotransferase) domain 1"/>
    <property type="match status" value="1"/>
</dbReference>
<dbReference type="InterPro" id="IPR000719">
    <property type="entry name" value="Prot_kinase_dom"/>
</dbReference>
<dbReference type="Pfam" id="PF00069">
    <property type="entry name" value="Pkinase"/>
    <property type="match status" value="1"/>
</dbReference>